<evidence type="ECO:0000313" key="2">
    <source>
        <dbReference type="Proteomes" id="UP000325780"/>
    </source>
</evidence>
<accession>A0A5N6TY81</accession>
<sequence length="460" mass="51664">MSTVLSQKHEQLLHDELGDTFDPNIHLNYTPPSALLTMGDLGLGANSTTPIAGSVPFPFLSEEGVCAYRRAMIQPEILSRCAQPYGTGTFILRNLAKHSRFIRDLWTHPETNRIISEVAGAPLTIIMSTEIGHTNIQSAGHTVDDLIRELKVEPRRAPANVVEYEDSDPLHDRPVIPWHYDSYPYVAVVMLSDTTHMIGGETLIKKGDGSAVKVEGPALGYCVVLQGGQVEHLAARASGTTERITTITSYRAAVDGIYDNSYISNVRPYSCLPDLYIEWISYRLEKMKAEIQNMQAKIARLPNSDSASIPLHEMCEFTDQQVAYLTRTVRQMVDPFLCADVRRRFDVRKVNSVGRTWAHIRTQAQFKDLLPAVMALTMEWKPFQLYIADWHYTQHMITSGLSSSICSQQGNFAWCRDRANDFLFGDELLRQGLKEVLLAWLDWSDLLCLDQTHGCGDKSG</sequence>
<organism evidence="1 2">
    <name type="scientific">Aspergillus avenaceus</name>
    <dbReference type="NCBI Taxonomy" id="36643"/>
    <lineage>
        <taxon>Eukaryota</taxon>
        <taxon>Fungi</taxon>
        <taxon>Dikarya</taxon>
        <taxon>Ascomycota</taxon>
        <taxon>Pezizomycotina</taxon>
        <taxon>Eurotiomycetes</taxon>
        <taxon>Eurotiomycetidae</taxon>
        <taxon>Eurotiales</taxon>
        <taxon>Aspergillaceae</taxon>
        <taxon>Aspergillus</taxon>
        <taxon>Aspergillus subgen. Circumdati</taxon>
    </lineage>
</organism>
<protein>
    <recommendedName>
        <fullName evidence="3">Fe2OG dioxygenase domain-containing protein</fullName>
    </recommendedName>
</protein>
<dbReference type="Proteomes" id="UP000325780">
    <property type="component" value="Unassembled WGS sequence"/>
</dbReference>
<dbReference type="OrthoDB" id="10256055at2759"/>
<name>A0A5N6TY81_ASPAV</name>
<dbReference type="EMBL" id="ML742079">
    <property type="protein sequence ID" value="KAE8151049.1"/>
    <property type="molecule type" value="Genomic_DNA"/>
</dbReference>
<dbReference type="PANTHER" id="PTHR41677">
    <property type="entry name" value="YALI0B19030P"/>
    <property type="match status" value="1"/>
</dbReference>
<dbReference type="AlphaFoldDB" id="A0A5N6TY81"/>
<evidence type="ECO:0008006" key="3">
    <source>
        <dbReference type="Google" id="ProtNLM"/>
    </source>
</evidence>
<keyword evidence="2" id="KW-1185">Reference proteome</keyword>
<reference evidence="1 2" key="1">
    <citation type="submission" date="2019-04" db="EMBL/GenBank/DDBJ databases">
        <title>Friends and foes A comparative genomics study of 23 Aspergillus species from section Flavi.</title>
        <authorList>
            <consortium name="DOE Joint Genome Institute"/>
            <person name="Kjaerbolling I."/>
            <person name="Vesth T."/>
            <person name="Frisvad J.C."/>
            <person name="Nybo J.L."/>
            <person name="Theobald S."/>
            <person name="Kildgaard S."/>
            <person name="Isbrandt T."/>
            <person name="Kuo A."/>
            <person name="Sato A."/>
            <person name="Lyhne E.K."/>
            <person name="Kogle M.E."/>
            <person name="Wiebenga A."/>
            <person name="Kun R.S."/>
            <person name="Lubbers R.J."/>
            <person name="Makela M.R."/>
            <person name="Barry K."/>
            <person name="Chovatia M."/>
            <person name="Clum A."/>
            <person name="Daum C."/>
            <person name="Haridas S."/>
            <person name="He G."/>
            <person name="LaButti K."/>
            <person name="Lipzen A."/>
            <person name="Mondo S."/>
            <person name="Riley R."/>
            <person name="Salamov A."/>
            <person name="Simmons B.A."/>
            <person name="Magnuson J.K."/>
            <person name="Henrissat B."/>
            <person name="Mortensen U.H."/>
            <person name="Larsen T.O."/>
            <person name="Devries R.P."/>
            <person name="Grigoriev I.V."/>
            <person name="Machida M."/>
            <person name="Baker S.E."/>
            <person name="Andersen M.R."/>
        </authorList>
    </citation>
    <scope>NUCLEOTIDE SEQUENCE [LARGE SCALE GENOMIC DNA]</scope>
    <source>
        <strain evidence="1 2">IBT 18842</strain>
    </source>
</reference>
<gene>
    <name evidence="1" type="ORF">BDV25DRAFT_139206</name>
</gene>
<proteinExistence type="predicted"/>
<evidence type="ECO:0000313" key="1">
    <source>
        <dbReference type="EMBL" id="KAE8151049.1"/>
    </source>
</evidence>
<dbReference type="PANTHER" id="PTHR41677:SF1">
    <property type="entry name" value="FE2OG DIOXYGENASE DOMAIN-CONTAINING PROTEIN"/>
    <property type="match status" value="1"/>
</dbReference>